<name>A0AAE0A566_9ROSI</name>
<comment type="caution">
    <text evidence="1">The sequence shown here is derived from an EMBL/GenBank/DDBJ whole genome shotgun (WGS) entry which is preliminary data.</text>
</comment>
<organism evidence="1 2">
    <name type="scientific">Dipteronia sinensis</name>
    <dbReference type="NCBI Taxonomy" id="43782"/>
    <lineage>
        <taxon>Eukaryota</taxon>
        <taxon>Viridiplantae</taxon>
        <taxon>Streptophyta</taxon>
        <taxon>Embryophyta</taxon>
        <taxon>Tracheophyta</taxon>
        <taxon>Spermatophyta</taxon>
        <taxon>Magnoliopsida</taxon>
        <taxon>eudicotyledons</taxon>
        <taxon>Gunneridae</taxon>
        <taxon>Pentapetalae</taxon>
        <taxon>rosids</taxon>
        <taxon>malvids</taxon>
        <taxon>Sapindales</taxon>
        <taxon>Sapindaceae</taxon>
        <taxon>Hippocastanoideae</taxon>
        <taxon>Acereae</taxon>
        <taxon>Dipteronia</taxon>
    </lineage>
</organism>
<accession>A0AAE0A566</accession>
<gene>
    <name evidence="1" type="ORF">Dsin_024012</name>
</gene>
<dbReference type="AlphaFoldDB" id="A0AAE0A566"/>
<proteinExistence type="predicted"/>
<dbReference type="EMBL" id="JANJYJ010000007">
    <property type="protein sequence ID" value="KAK3200597.1"/>
    <property type="molecule type" value="Genomic_DNA"/>
</dbReference>
<dbReference type="Proteomes" id="UP001281410">
    <property type="component" value="Unassembled WGS sequence"/>
</dbReference>
<reference evidence="1" key="1">
    <citation type="journal article" date="2023" name="Plant J.">
        <title>Genome sequences and population genomics provide insights into the demographic history, inbreeding, and mutation load of two 'living fossil' tree species of Dipteronia.</title>
        <authorList>
            <person name="Feng Y."/>
            <person name="Comes H.P."/>
            <person name="Chen J."/>
            <person name="Zhu S."/>
            <person name="Lu R."/>
            <person name="Zhang X."/>
            <person name="Li P."/>
            <person name="Qiu J."/>
            <person name="Olsen K.M."/>
            <person name="Qiu Y."/>
        </authorList>
    </citation>
    <scope>NUCLEOTIDE SEQUENCE</scope>
    <source>
        <strain evidence="1">NBL</strain>
    </source>
</reference>
<evidence type="ECO:0000313" key="1">
    <source>
        <dbReference type="EMBL" id="KAK3200597.1"/>
    </source>
</evidence>
<keyword evidence="2" id="KW-1185">Reference proteome</keyword>
<evidence type="ECO:0000313" key="2">
    <source>
        <dbReference type="Proteomes" id="UP001281410"/>
    </source>
</evidence>
<protein>
    <submittedName>
        <fullName evidence="1">Uncharacterized protein</fullName>
    </submittedName>
</protein>
<sequence>MVLGRYLQIKEGKAYQFQILVESKSDDQLWTSPVASRALNQFQNQVLAVAQLRVMVIAILRYLPEFDPGDLHSKEDERWLEFDFDEVLAIFGRIWMGFDSGLKREVDGTVPLSLGPPLTKPDCLLRVLTVAVRARKLVRHRFCTVIQLPVVMTVISRHIQTLNGFGLLLRFIEGDIWAKKIGDLGFN</sequence>